<name>A0AAU9IFX0_9CILI</name>
<keyword evidence="1" id="KW-1133">Transmembrane helix</keyword>
<keyword evidence="1" id="KW-0472">Membrane</keyword>
<gene>
    <name evidence="2" type="ORF">BSTOLATCC_MIC188</name>
</gene>
<keyword evidence="3" id="KW-1185">Reference proteome</keyword>
<feature type="transmembrane region" description="Helical" evidence="1">
    <location>
        <begin position="243"/>
        <end position="266"/>
    </location>
</feature>
<reference evidence="2" key="1">
    <citation type="submission" date="2021-09" db="EMBL/GenBank/DDBJ databases">
        <authorList>
            <consortium name="AG Swart"/>
            <person name="Singh M."/>
            <person name="Singh A."/>
            <person name="Seah K."/>
            <person name="Emmerich C."/>
        </authorList>
    </citation>
    <scope>NUCLEOTIDE SEQUENCE</scope>
    <source>
        <strain evidence="2">ATCC30299</strain>
    </source>
</reference>
<accession>A0AAU9IFX0</accession>
<feature type="transmembrane region" description="Helical" evidence="1">
    <location>
        <begin position="209"/>
        <end position="231"/>
    </location>
</feature>
<protein>
    <recommendedName>
        <fullName evidence="4">THH1/TOM1/TOM3 domain-containing protein</fullName>
    </recommendedName>
</protein>
<dbReference type="EMBL" id="CAJZBQ010000001">
    <property type="protein sequence ID" value="CAG9309974.1"/>
    <property type="molecule type" value="Genomic_DNA"/>
</dbReference>
<feature type="transmembrane region" description="Helical" evidence="1">
    <location>
        <begin position="54"/>
        <end position="73"/>
    </location>
</feature>
<evidence type="ECO:0000256" key="1">
    <source>
        <dbReference type="SAM" id="Phobius"/>
    </source>
</evidence>
<feature type="transmembrane region" description="Helical" evidence="1">
    <location>
        <begin position="79"/>
        <end position="105"/>
    </location>
</feature>
<evidence type="ECO:0000313" key="3">
    <source>
        <dbReference type="Proteomes" id="UP001162131"/>
    </source>
</evidence>
<dbReference type="Proteomes" id="UP001162131">
    <property type="component" value="Unassembled WGS sequence"/>
</dbReference>
<proteinExistence type="predicted"/>
<keyword evidence="1" id="KW-0812">Transmembrane</keyword>
<comment type="caution">
    <text evidence="2">The sequence shown here is derived from an EMBL/GenBank/DDBJ whole genome shotgun (WGS) entry which is preliminary data.</text>
</comment>
<feature type="transmembrane region" description="Helical" evidence="1">
    <location>
        <begin position="17"/>
        <end position="34"/>
    </location>
</feature>
<feature type="transmembrane region" description="Helical" evidence="1">
    <location>
        <begin position="126"/>
        <end position="147"/>
    </location>
</feature>
<dbReference type="AlphaFoldDB" id="A0AAU9IFX0"/>
<evidence type="ECO:0008006" key="4">
    <source>
        <dbReference type="Google" id="ProtNLM"/>
    </source>
</evidence>
<evidence type="ECO:0000313" key="2">
    <source>
        <dbReference type="EMBL" id="CAG9309974.1"/>
    </source>
</evidence>
<sequence>MTELGVRPAVPTEGEEIGLHVILAGYLFLFGISIGKTYRSFKSLGDAGFVGLKLYYFIIIFILFLRILSLLRLDFAYSLFIYSIFDCLSCATLTLLGTTFCLLWVEMYISTSMVLTDQQKNLGNRLALLGYAIINFINYSTHIYVVVDSYFHVHALIYDTIWENLMIPNIIFSFITVIGLSMSGRYLSNHIIDVYPSSMGEKISLRIRFVSLLLCIAFFVKSIAPFALLLYYDGPFANSQVFWMILVIFYYGAIEISPICVVLFTLNNKTTSDEDDQESLPDGLLFNSDNSHDIFDSKVQLSEHLLNKGSTSYTA</sequence>
<feature type="transmembrane region" description="Helical" evidence="1">
    <location>
        <begin position="167"/>
        <end position="188"/>
    </location>
</feature>
<organism evidence="2 3">
    <name type="scientific">Blepharisma stoltei</name>
    <dbReference type="NCBI Taxonomy" id="1481888"/>
    <lineage>
        <taxon>Eukaryota</taxon>
        <taxon>Sar</taxon>
        <taxon>Alveolata</taxon>
        <taxon>Ciliophora</taxon>
        <taxon>Postciliodesmatophora</taxon>
        <taxon>Heterotrichea</taxon>
        <taxon>Heterotrichida</taxon>
        <taxon>Blepharismidae</taxon>
        <taxon>Blepharisma</taxon>
    </lineage>
</organism>